<dbReference type="RefSeq" id="WP_020071848.1">
    <property type="nucleotide sequence ID" value="NZ_JBKWRC010000001.1"/>
</dbReference>
<dbReference type="SMART" id="SM00471">
    <property type="entry name" value="HDc"/>
    <property type="match status" value="1"/>
</dbReference>
<gene>
    <name evidence="2" type="ORF">E7512_05540</name>
</gene>
<evidence type="ECO:0000313" key="3">
    <source>
        <dbReference type="Proteomes" id="UP000754750"/>
    </source>
</evidence>
<evidence type="ECO:0000259" key="1">
    <source>
        <dbReference type="PROSITE" id="PS51832"/>
    </source>
</evidence>
<name>A0A928KWR0_9FIRM</name>
<dbReference type="EMBL" id="SVNY01000002">
    <property type="protein sequence ID" value="MBE6833034.1"/>
    <property type="molecule type" value="Genomic_DNA"/>
</dbReference>
<feature type="domain" description="HD-GYP" evidence="1">
    <location>
        <begin position="120"/>
        <end position="316"/>
    </location>
</feature>
<dbReference type="CDD" id="cd00077">
    <property type="entry name" value="HDc"/>
    <property type="match status" value="1"/>
</dbReference>
<proteinExistence type="predicted"/>
<organism evidence="2 3">
    <name type="scientific">Faecalispora sporosphaeroides</name>
    <dbReference type="NCBI Taxonomy" id="1549"/>
    <lineage>
        <taxon>Bacteria</taxon>
        <taxon>Bacillati</taxon>
        <taxon>Bacillota</taxon>
        <taxon>Clostridia</taxon>
        <taxon>Eubacteriales</taxon>
        <taxon>Oscillospiraceae</taxon>
        <taxon>Faecalispora</taxon>
    </lineage>
</organism>
<comment type="caution">
    <text evidence="2">The sequence shown here is derived from an EMBL/GenBank/DDBJ whole genome shotgun (WGS) entry which is preliminary data.</text>
</comment>
<dbReference type="AlphaFoldDB" id="A0A928KWR0"/>
<dbReference type="Gene3D" id="1.10.3210.10">
    <property type="entry name" value="Hypothetical protein af1432"/>
    <property type="match status" value="1"/>
</dbReference>
<sequence>MNFVPIDQLKEGMRLDRDVYLYDYKTCKVAMLRSGQVLTSAYIQKLCELQVLGAYIHSDDDQEEQPVHRLPRPRPPIKRTLKQEAVTNLEHVYEMFDKNAQSINISHINQTLDVSKQLVTALKNNKNIELSIFNLKLYDDYTYNHSLGVSILAIAIGISMGMKTRDLYDLGLCALLHDIGKMSIPIEIIAKPARLTPEEFEVVKLHPYKGAEFFLKHQLVSKKICAGILTHHEKFDGSGYPNGLKGDGIPLFGRIIAVADVYDALTSVRPYRKPSSPTEVLEYIMGGSGTAFDVEVVEAFLRKVSPYPVGSCVRLSNGEIAIVVAQNARHPLRPQIRLLSTPDKILDLYNDRNYLSLVIENACNISTEDLDEEPEEEKEQEEKIIK</sequence>
<accession>A0A928KWR0</accession>
<protein>
    <submittedName>
        <fullName evidence="2">HD-GYP domain-containing protein</fullName>
    </submittedName>
</protein>
<dbReference type="PANTHER" id="PTHR43155:SF2">
    <property type="entry name" value="CYCLIC DI-GMP PHOSPHODIESTERASE PA4108"/>
    <property type="match status" value="1"/>
</dbReference>
<dbReference type="InterPro" id="IPR003607">
    <property type="entry name" value="HD/PDEase_dom"/>
</dbReference>
<evidence type="ECO:0000313" key="2">
    <source>
        <dbReference type="EMBL" id="MBE6833034.1"/>
    </source>
</evidence>
<dbReference type="Pfam" id="PF13487">
    <property type="entry name" value="HD_5"/>
    <property type="match status" value="1"/>
</dbReference>
<dbReference type="PANTHER" id="PTHR43155">
    <property type="entry name" value="CYCLIC DI-GMP PHOSPHODIESTERASE PA4108-RELATED"/>
    <property type="match status" value="1"/>
</dbReference>
<reference evidence="2" key="1">
    <citation type="submission" date="2019-04" db="EMBL/GenBank/DDBJ databases">
        <title>Evolution of Biomass-Degrading Anaerobic Consortia Revealed by Metagenomics.</title>
        <authorList>
            <person name="Peng X."/>
        </authorList>
    </citation>
    <scope>NUCLEOTIDE SEQUENCE</scope>
    <source>
        <strain evidence="2">SIG551</strain>
    </source>
</reference>
<dbReference type="Proteomes" id="UP000754750">
    <property type="component" value="Unassembled WGS sequence"/>
</dbReference>
<dbReference type="SUPFAM" id="SSF109604">
    <property type="entry name" value="HD-domain/PDEase-like"/>
    <property type="match status" value="1"/>
</dbReference>
<dbReference type="PROSITE" id="PS51832">
    <property type="entry name" value="HD_GYP"/>
    <property type="match status" value="1"/>
</dbReference>
<dbReference type="InterPro" id="IPR037522">
    <property type="entry name" value="HD_GYP_dom"/>
</dbReference>